<dbReference type="Proteomes" id="UP001589813">
    <property type="component" value="Unassembled WGS sequence"/>
</dbReference>
<dbReference type="GO" id="GO:0032259">
    <property type="term" value="P:methylation"/>
    <property type="evidence" value="ECO:0007669"/>
    <property type="project" value="UniProtKB-KW"/>
</dbReference>
<dbReference type="CDD" id="cd02440">
    <property type="entry name" value="AdoMet_MTases"/>
    <property type="match status" value="1"/>
</dbReference>
<keyword evidence="7" id="KW-1185">Reference proteome</keyword>
<name>A0ABV6BGL2_9GAMM</name>
<keyword evidence="2 6" id="KW-0489">Methyltransferase</keyword>
<evidence type="ECO:0000313" key="7">
    <source>
        <dbReference type="Proteomes" id="UP001589813"/>
    </source>
</evidence>
<dbReference type="PANTHER" id="PTHR43667">
    <property type="entry name" value="CYCLOPROPANE-FATTY-ACYL-PHOSPHOLIPID SYNTHASE"/>
    <property type="match status" value="1"/>
</dbReference>
<comment type="caution">
    <text evidence="6">The sequence shown here is derived from an EMBL/GenBank/DDBJ whole genome shotgun (WGS) entry which is preliminary data.</text>
</comment>
<dbReference type="PANTHER" id="PTHR43667:SF2">
    <property type="entry name" value="FATTY ACID C-METHYL TRANSFERASE"/>
    <property type="match status" value="1"/>
</dbReference>
<keyword evidence="3 6" id="KW-0808">Transferase</keyword>
<evidence type="ECO:0000256" key="2">
    <source>
        <dbReference type="ARBA" id="ARBA00022603"/>
    </source>
</evidence>
<dbReference type="Gene3D" id="3.40.50.150">
    <property type="entry name" value="Vaccinia Virus protein VP39"/>
    <property type="match status" value="1"/>
</dbReference>
<evidence type="ECO:0000256" key="1">
    <source>
        <dbReference type="ARBA" id="ARBA00010815"/>
    </source>
</evidence>
<evidence type="ECO:0000313" key="6">
    <source>
        <dbReference type="EMBL" id="MFC0050000.1"/>
    </source>
</evidence>
<dbReference type="GO" id="GO:0008168">
    <property type="term" value="F:methyltransferase activity"/>
    <property type="evidence" value="ECO:0007669"/>
    <property type="project" value="UniProtKB-KW"/>
</dbReference>
<dbReference type="InterPro" id="IPR029063">
    <property type="entry name" value="SAM-dependent_MTases_sf"/>
</dbReference>
<keyword evidence="4" id="KW-0949">S-adenosyl-L-methionine</keyword>
<dbReference type="EMBL" id="JBHLXP010000005">
    <property type="protein sequence ID" value="MFC0050000.1"/>
    <property type="molecule type" value="Genomic_DNA"/>
</dbReference>
<sequence length="414" mass="46609">MTLALSQSGTVAEAGLLDRICRRLVQGYLAGLQHGCIELIDHKDELILGDAHADLRVRLEVRDPRFYQRLVFGGSVGAGEAYMDGWWHTDQLTALVRIFARNMALLDSLESAWARLSKPALKLLDWKNRNTLGQSRKNIAAHYDLGNSLYRLFLDDSMMYSSAVYPDADSTLEQAQQHKLRLLCDKLQLQPGDHLLEIGTGWGSLAIFAATHYGCKVTTTTISREQHDYAAERIAAAGLGDKITLLFEDYRLLTGQYDKLVSVEMIEAVGKEYLDSYFAKCSSLLKPEGLMVLQAITIADQRFEHYSKEVDFIQKFIFPGGFLPSVTKMASAVCQGTDLVIRHLSDIGLDYARTLADWHQRFEQQKDQVLALGYDARFIRMWQFYLCYCEGGFLERATSTVHLVLSKPGFKAAV</sequence>
<dbReference type="PIRSF" id="PIRSF003085">
    <property type="entry name" value="CMAS"/>
    <property type="match status" value="1"/>
</dbReference>
<dbReference type="EC" id="2.1.1.-" evidence="6"/>
<dbReference type="RefSeq" id="WP_377246942.1">
    <property type="nucleotide sequence ID" value="NZ_JBHLXP010000005.1"/>
</dbReference>
<evidence type="ECO:0000256" key="3">
    <source>
        <dbReference type="ARBA" id="ARBA00022679"/>
    </source>
</evidence>
<evidence type="ECO:0000256" key="4">
    <source>
        <dbReference type="ARBA" id="ARBA00022691"/>
    </source>
</evidence>
<proteinExistence type="inferred from homology"/>
<reference evidence="6 7" key="1">
    <citation type="submission" date="2024-09" db="EMBL/GenBank/DDBJ databases">
        <authorList>
            <person name="Sun Q."/>
            <person name="Mori K."/>
        </authorList>
    </citation>
    <scope>NUCLEOTIDE SEQUENCE [LARGE SCALE GENOMIC DNA]</scope>
    <source>
        <strain evidence="6 7">KCTC 23315</strain>
    </source>
</reference>
<dbReference type="InterPro" id="IPR050723">
    <property type="entry name" value="CFA/CMAS"/>
</dbReference>
<dbReference type="SUPFAM" id="SSF53335">
    <property type="entry name" value="S-adenosyl-L-methionine-dependent methyltransferases"/>
    <property type="match status" value="1"/>
</dbReference>
<accession>A0ABV6BGL2</accession>
<dbReference type="InterPro" id="IPR003333">
    <property type="entry name" value="CMAS"/>
</dbReference>
<keyword evidence="5" id="KW-0443">Lipid metabolism</keyword>
<gene>
    <name evidence="6" type="ORF">ACFFJP_16990</name>
</gene>
<evidence type="ECO:0000256" key="5">
    <source>
        <dbReference type="ARBA" id="ARBA00023098"/>
    </source>
</evidence>
<organism evidence="6 7">
    <name type="scientific">Rheinheimera tilapiae</name>
    <dbReference type="NCBI Taxonomy" id="875043"/>
    <lineage>
        <taxon>Bacteria</taxon>
        <taxon>Pseudomonadati</taxon>
        <taxon>Pseudomonadota</taxon>
        <taxon>Gammaproteobacteria</taxon>
        <taxon>Chromatiales</taxon>
        <taxon>Chromatiaceae</taxon>
        <taxon>Rheinheimera</taxon>
    </lineage>
</organism>
<dbReference type="Pfam" id="PF02353">
    <property type="entry name" value="CMAS"/>
    <property type="match status" value="1"/>
</dbReference>
<comment type="similarity">
    <text evidence="1">Belongs to the CFA/CMAS family.</text>
</comment>
<protein>
    <submittedName>
        <fullName evidence="6">Class I SAM-dependent methyltransferase</fullName>
        <ecNumber evidence="6">2.1.1.-</ecNumber>
    </submittedName>
</protein>